<reference evidence="1 2" key="1">
    <citation type="submission" date="2009-10" db="EMBL/GenBank/DDBJ databases">
        <authorList>
            <person name="Qin X."/>
            <person name="Bachman B."/>
            <person name="Battles P."/>
            <person name="Bell A."/>
            <person name="Bess C."/>
            <person name="Bickham C."/>
            <person name="Chaboub L."/>
            <person name="Chen D."/>
            <person name="Coyle M."/>
            <person name="Deiros D.R."/>
            <person name="Dinh H."/>
            <person name="Forbes L."/>
            <person name="Fowler G."/>
            <person name="Francisco L."/>
            <person name="Fu Q."/>
            <person name="Gubbala S."/>
            <person name="Hale W."/>
            <person name="Han Y."/>
            <person name="Hemphill L."/>
            <person name="Highlander S.K."/>
            <person name="Hirani K."/>
            <person name="Hogues M."/>
            <person name="Jackson L."/>
            <person name="Jakkamsetti A."/>
            <person name="Javaid M."/>
            <person name="Jiang H."/>
            <person name="Korchina V."/>
            <person name="Kovar C."/>
            <person name="Lara F."/>
            <person name="Lee S."/>
            <person name="Mata R."/>
            <person name="Mathew T."/>
            <person name="Moen C."/>
            <person name="Morales K."/>
            <person name="Munidasa M."/>
            <person name="Nazareth L."/>
            <person name="Ngo R."/>
            <person name="Nguyen L."/>
            <person name="Okwuonu G."/>
            <person name="Ongeri F."/>
            <person name="Patil S."/>
            <person name="Petrosino J."/>
            <person name="Pham C."/>
            <person name="Pham P."/>
            <person name="Pu L.-L."/>
            <person name="Puazo M."/>
            <person name="Raj R."/>
            <person name="Reid J."/>
            <person name="Rouhana J."/>
            <person name="Saada N."/>
            <person name="Shang Y."/>
            <person name="Simmons D."/>
            <person name="Thornton R."/>
            <person name="Warren J."/>
            <person name="Weissenberger G."/>
            <person name="Zhang J."/>
            <person name="Zhang L."/>
            <person name="Zhou C."/>
            <person name="Zhu D."/>
            <person name="Muzny D."/>
            <person name="Worley K."/>
            <person name="Gibbs R."/>
        </authorList>
    </citation>
    <scope>NUCLEOTIDE SEQUENCE [LARGE SCALE GENOMIC DNA]</scope>
    <source>
        <strain evidence="1 2">DSM 17361</strain>
    </source>
</reference>
<dbReference type="InterPro" id="IPR029044">
    <property type="entry name" value="Nucleotide-diphossugar_trans"/>
</dbReference>
<protein>
    <recommendedName>
        <fullName evidence="3">Glycosyltransferase, family 8</fullName>
    </recommendedName>
</protein>
<sequence length="422" mass="49965">MNKCIFTIVAKNYIGLGQILEQSVRDHHDDIDFYIFVADEFTVMPNDLKSNIIIAKKCLEYTDSEWTDMSFKYDLTEFCTSIKPGCFQHLFDKGYDAVVYFDPDIYVFSPLTNIFDKLVNYDITLTPQIAGIHINYTGEHPEWAMNVNGIFNLGFCGMRSTKLTANILNWWRVRLMSNAYMDRSIGDFTDQKWMDWMPGFLGNDHLYVFRELGMNMAPWNFFEREIFVREDNQLFVRYRTNDNPQREDALVFLHFAGYDYQKMKEGIISRKRIENLQEYDDLSLATNIYCKAIIQHQATFDKYISYPYSYATYNNGDRIASFHRRLYHGMTEAGISYADPFATDKNTFHSQIKKKKMIISTNIDKLNKRNIEGVDKKKRMIGILFSLLYRVMGYKRYSLFIKSLYNYCRPELHTFLIYKTKH</sequence>
<dbReference type="Gene3D" id="3.90.550.10">
    <property type="entry name" value="Spore Coat Polysaccharide Biosynthesis Protein SpsA, Chain A"/>
    <property type="match status" value="1"/>
</dbReference>
<gene>
    <name evidence="1" type="ORF">HMPREF0645_1707</name>
</gene>
<keyword evidence="2" id="KW-1185">Reference proteome</keyword>
<proteinExistence type="predicted"/>
<dbReference type="RefSeq" id="WP_007173810.1">
    <property type="nucleotide sequence ID" value="NZ_GG704781.1"/>
</dbReference>
<evidence type="ECO:0008006" key="3">
    <source>
        <dbReference type="Google" id="ProtNLM"/>
    </source>
</evidence>
<accession>D1PXM2</accession>
<dbReference type="OrthoDB" id="186344at2"/>
<name>D1PXM2_9BACT</name>
<dbReference type="SUPFAM" id="SSF53448">
    <property type="entry name" value="Nucleotide-diphospho-sugar transferases"/>
    <property type="match status" value="1"/>
</dbReference>
<organism evidence="1 2">
    <name type="scientific">Hallella bergensis DSM 17361</name>
    <dbReference type="NCBI Taxonomy" id="585502"/>
    <lineage>
        <taxon>Bacteria</taxon>
        <taxon>Pseudomonadati</taxon>
        <taxon>Bacteroidota</taxon>
        <taxon>Bacteroidia</taxon>
        <taxon>Bacteroidales</taxon>
        <taxon>Prevotellaceae</taxon>
        <taxon>Hallella</taxon>
    </lineage>
</organism>
<dbReference type="Proteomes" id="UP000003160">
    <property type="component" value="Unassembled WGS sequence"/>
</dbReference>
<comment type="caution">
    <text evidence="1">The sequence shown here is derived from an EMBL/GenBank/DDBJ whole genome shotgun (WGS) entry which is preliminary data.</text>
</comment>
<dbReference type="HOGENOM" id="CLU_054561_1_0_10"/>
<evidence type="ECO:0000313" key="1">
    <source>
        <dbReference type="EMBL" id="EFA43846.1"/>
    </source>
</evidence>
<dbReference type="AlphaFoldDB" id="D1PXM2"/>
<evidence type="ECO:0000313" key="2">
    <source>
        <dbReference type="Proteomes" id="UP000003160"/>
    </source>
</evidence>
<dbReference type="EMBL" id="ACKS01000071">
    <property type="protein sequence ID" value="EFA43846.1"/>
    <property type="molecule type" value="Genomic_DNA"/>
</dbReference>
<dbReference type="eggNOG" id="COG1442">
    <property type="taxonomic scope" value="Bacteria"/>
</dbReference>